<accession>A0A4R6IBJ7</accession>
<reference evidence="1 2" key="1">
    <citation type="submission" date="2019-03" db="EMBL/GenBank/DDBJ databases">
        <title>Genomic Encyclopedia of Archaeal and Bacterial Type Strains, Phase II (KMG-II): from individual species to whole genera.</title>
        <authorList>
            <person name="Goeker M."/>
        </authorList>
    </citation>
    <scope>NUCLEOTIDE SEQUENCE [LARGE SCALE GENOMIC DNA]</scope>
    <source>
        <strain evidence="1 2">ATCC 700618</strain>
    </source>
</reference>
<evidence type="ECO:0000313" key="2">
    <source>
        <dbReference type="Proteomes" id="UP000295518"/>
    </source>
</evidence>
<keyword evidence="2" id="KW-1185">Reference proteome</keyword>
<protein>
    <submittedName>
        <fullName evidence="1">Uncharacterized protein</fullName>
    </submittedName>
</protein>
<organism evidence="1 2">
    <name type="scientific">Mycoplasma testudineum</name>
    <dbReference type="NCBI Taxonomy" id="244584"/>
    <lineage>
        <taxon>Bacteria</taxon>
        <taxon>Bacillati</taxon>
        <taxon>Mycoplasmatota</taxon>
        <taxon>Mollicutes</taxon>
        <taxon>Mycoplasmataceae</taxon>
        <taxon>Mycoplasma</taxon>
    </lineage>
</organism>
<name>A0A4R6IBJ7_9MOLU</name>
<evidence type="ECO:0000313" key="1">
    <source>
        <dbReference type="EMBL" id="TDO18966.1"/>
    </source>
</evidence>
<dbReference type="Proteomes" id="UP000295518">
    <property type="component" value="Unassembled WGS sequence"/>
</dbReference>
<dbReference type="RefSeq" id="WP_094254974.1">
    <property type="nucleotide sequence ID" value="NZ_NNCE01000009.1"/>
</dbReference>
<sequence>MDIYNYKLTKNSDWWEIRFGIKNNIYNNIINELNKQGNPNIKNKNIINSQICFYVTQNKLEQIKQELSDLGYYYATSKYVSKYKNKDDLIIFKMKIYFYKKNKEINLTNNFPKYNFIHPRDIKINNNKIKSEIILMSRFLNIYETKESKFIDKIGRVVDIAVIVEDQENGQQMHQIMLNYVVGSETIIKDEITLFKNKKVGESFKIEDNRNQNYIRIFNKIKNKIIYKDMSFTITIIAIKNQRYFDNLSKIFENKEVVRFFKSKDKLEKFIFLVTQWKEFLKLNRKWYKEFSNWFQEMEFYKLPDAIQEELDIDQLKLLDEHFRTNDKEILSLAKKHESLLYDSVIEKFIHEVELDDNLKNRLLKWMNSNMKILELFTPESVEKQNHYNQALKNILGVLAIYQKMGINVIDSISAFFDFELKSVF</sequence>
<gene>
    <name evidence="1" type="ORF">EI74_0847</name>
</gene>
<dbReference type="EMBL" id="SNWN01000017">
    <property type="protein sequence ID" value="TDO18966.1"/>
    <property type="molecule type" value="Genomic_DNA"/>
</dbReference>
<dbReference type="AlphaFoldDB" id="A0A4R6IBJ7"/>
<proteinExistence type="predicted"/>
<comment type="caution">
    <text evidence="1">The sequence shown here is derived from an EMBL/GenBank/DDBJ whole genome shotgun (WGS) entry which is preliminary data.</text>
</comment>